<dbReference type="InterPro" id="IPR008538">
    <property type="entry name" value="Uma2"/>
</dbReference>
<keyword evidence="3" id="KW-0378">Hydrolase</keyword>
<feature type="region of interest" description="Disordered" evidence="1">
    <location>
        <begin position="117"/>
        <end position="144"/>
    </location>
</feature>
<comment type="caution">
    <text evidence="3">The sequence shown here is derived from an EMBL/GenBank/DDBJ whole genome shotgun (WGS) entry which is preliminary data.</text>
</comment>
<protein>
    <submittedName>
        <fullName evidence="3">Putative restriction endonuclease</fullName>
    </submittedName>
</protein>
<keyword evidence="4" id="KW-1185">Reference proteome</keyword>
<dbReference type="OrthoDB" id="9799703at2"/>
<dbReference type="AlphaFoldDB" id="A0A399EY87"/>
<dbReference type="Proteomes" id="UP000265341">
    <property type="component" value="Unassembled WGS sequence"/>
</dbReference>
<dbReference type="CDD" id="cd06260">
    <property type="entry name" value="DUF820-like"/>
    <property type="match status" value="1"/>
</dbReference>
<keyword evidence="3" id="KW-0255">Endonuclease</keyword>
<sequence length="228" mass="25912">MPVSAPRPARLSKEEWLELEKQSGLRYEYLDGFVYAMAGESRTHNDIVVNITLALAQKARAKGCEFQVENMRTWVKALNRYYYPDVVISCGTEAHESEIHEPCFIVEVLSESGSHEYPTRPTRPCGVKHPPRSAGVCGKRDETTADKDRREKLEAYFKIPTLKTYVLVSQEEKRVEVYQRTRWNLVWSELVNDSELEVACLGETLNLEQIYAGLAVAEVVEPSSDVSP</sequence>
<dbReference type="InterPro" id="IPR012296">
    <property type="entry name" value="Nuclease_put_TT1808"/>
</dbReference>
<feature type="domain" description="Putative restriction endonuclease" evidence="2">
    <location>
        <begin position="14"/>
        <end position="117"/>
    </location>
</feature>
<accession>A0A399EY87</accession>
<dbReference type="PANTHER" id="PTHR36558">
    <property type="entry name" value="GLR1098 PROTEIN"/>
    <property type="match status" value="1"/>
</dbReference>
<organism evidence="3 4">
    <name type="scientific">Calidithermus roseus</name>
    <dbReference type="NCBI Taxonomy" id="1644118"/>
    <lineage>
        <taxon>Bacteria</taxon>
        <taxon>Thermotogati</taxon>
        <taxon>Deinococcota</taxon>
        <taxon>Deinococci</taxon>
        <taxon>Thermales</taxon>
        <taxon>Thermaceae</taxon>
        <taxon>Calidithermus</taxon>
    </lineage>
</organism>
<evidence type="ECO:0000259" key="2">
    <source>
        <dbReference type="Pfam" id="PF05685"/>
    </source>
</evidence>
<proteinExistence type="predicted"/>
<dbReference type="RefSeq" id="WP_119276843.1">
    <property type="nucleotide sequence ID" value="NZ_QWLA01000021.1"/>
</dbReference>
<evidence type="ECO:0000313" key="3">
    <source>
        <dbReference type="EMBL" id="RIH87261.1"/>
    </source>
</evidence>
<dbReference type="SUPFAM" id="SSF52980">
    <property type="entry name" value="Restriction endonuclease-like"/>
    <property type="match status" value="1"/>
</dbReference>
<dbReference type="PANTHER" id="PTHR36558:SF1">
    <property type="entry name" value="RESTRICTION ENDONUCLEASE DOMAIN-CONTAINING PROTEIN-RELATED"/>
    <property type="match status" value="1"/>
</dbReference>
<reference evidence="3 4" key="1">
    <citation type="submission" date="2018-08" db="EMBL/GenBank/DDBJ databases">
        <title>Meiothermus roseus NBRC 110900 genome sequencing project.</title>
        <authorList>
            <person name="Da Costa M.S."/>
            <person name="Albuquerque L."/>
            <person name="Raposo P."/>
            <person name="Froufe H.J.C."/>
            <person name="Barroso C.S."/>
            <person name="Egas C."/>
        </authorList>
    </citation>
    <scope>NUCLEOTIDE SEQUENCE [LARGE SCALE GENOMIC DNA]</scope>
    <source>
        <strain evidence="3 4">NBRC 110900</strain>
    </source>
</reference>
<dbReference type="GO" id="GO:0004519">
    <property type="term" value="F:endonuclease activity"/>
    <property type="evidence" value="ECO:0007669"/>
    <property type="project" value="UniProtKB-KW"/>
</dbReference>
<dbReference type="Gene3D" id="3.90.1570.10">
    <property type="entry name" value="tt1808, chain A"/>
    <property type="match status" value="2"/>
</dbReference>
<name>A0A399EY87_9DEIN</name>
<gene>
    <name evidence="3" type="ORF">Mrose_01400</name>
</gene>
<dbReference type="EMBL" id="QWLA01000021">
    <property type="protein sequence ID" value="RIH87261.1"/>
    <property type="molecule type" value="Genomic_DNA"/>
</dbReference>
<dbReference type="InterPro" id="IPR011335">
    <property type="entry name" value="Restrct_endonuc-II-like"/>
</dbReference>
<dbReference type="Pfam" id="PF05685">
    <property type="entry name" value="Uma2"/>
    <property type="match status" value="1"/>
</dbReference>
<keyword evidence="3" id="KW-0540">Nuclease</keyword>
<evidence type="ECO:0000256" key="1">
    <source>
        <dbReference type="SAM" id="MobiDB-lite"/>
    </source>
</evidence>
<evidence type="ECO:0000313" key="4">
    <source>
        <dbReference type="Proteomes" id="UP000265341"/>
    </source>
</evidence>